<feature type="compositionally biased region" description="Basic and acidic residues" evidence="1">
    <location>
        <begin position="276"/>
        <end position="291"/>
    </location>
</feature>
<feature type="compositionally biased region" description="Polar residues" evidence="1">
    <location>
        <begin position="1"/>
        <end position="43"/>
    </location>
</feature>
<feature type="region of interest" description="Disordered" evidence="1">
    <location>
        <begin position="451"/>
        <end position="475"/>
    </location>
</feature>
<feature type="compositionally biased region" description="Polar residues" evidence="1">
    <location>
        <begin position="495"/>
        <end position="504"/>
    </location>
</feature>
<evidence type="ECO:0000313" key="2">
    <source>
        <dbReference type="EMBL" id="CAI5453309.1"/>
    </source>
</evidence>
<gene>
    <name evidence="2" type="ORF">CAMP_LOCUS15946</name>
</gene>
<sequence>MSKSFENAQNSANSGKNDQKDLSSSNGQTSPGAFGAQTVSNEIARNENRAESLIDQPGNQREVEQLRVSPTSHTQIDISDRQQFQVTENPNLPPTNPMPAVDARSLSPLYDDSTGQSVLRTPQPQRYRFLNSPPNFQVFAPSMFKDPANGQEEDSLNEVAVYEDGGFVEDVENGTEDGYEEEKDDEMMDVEESAENQQISEVTKGPIDSNQPESTISSSMAEMLEILEISSDEGGPHSYINRPSQPPPKFRISQTPQGMVPIGELSETSTNSSHEMLAETSDRREVLHETEDSGIPQTSRAQIDISDSDRQESQNNEHSNIAPTNPMPAIDARSLSPLYDDSTNQSVLRTPQPQRYRFMHSPPKFQVFAPSMFIDPSTEQQEDSAGEDMEKAEEMTGNEAEYEEEGEQMMDVEERAENQETPEGRSNDSNQPESSMSLSMVEMVQILNISSDEGGPHSYLNRPSQTPPKNRISHAPHGLLPIVEVSATSSSSTTQPVESISATDNDNDGYDESDRSDNPHRARLPHDRYRYSSPNDYELEPNDDQHRARLPHDGFRSLSPVESGEEWLARRRALRRRINDPVVPVAPVRIPRQTDRHFSDSDSDMGPIDVVRGPGIVIRSKKSSTEVMLTDHLYDADQKMDFLDDELLVRTEGRVPNKRISIATDNSVDLIINGVPLATMEARIRARIADEMKESQKMFQGILVPREIYGELCRKWRTRQSPPHSQRAPQKRSAATSPAPPAKRSKTTSATDLALPAPPISAPPTPQPIVPQVLAAVVAIPAPQTPPPITPQVHAAPTPPTVASVPPKKRGRPPKSAVKTPAKPAAKKVHGMKLRSDSAKAGLSPMKFKKLDKSIVSIRDVRLVLDNITAAFNSMDFGGSKSSLTKRLQQLREMSTEYLRNPSTRKFTQLASKCSTLEASVELHAR</sequence>
<feature type="compositionally biased region" description="Polar residues" evidence="1">
    <location>
        <begin position="113"/>
        <end position="124"/>
    </location>
</feature>
<feature type="compositionally biased region" description="Polar residues" evidence="1">
    <location>
        <begin position="719"/>
        <end position="736"/>
    </location>
</feature>
<dbReference type="Proteomes" id="UP001152747">
    <property type="component" value="Unassembled WGS sequence"/>
</dbReference>
<feature type="region of interest" description="Disordered" evidence="1">
    <location>
        <begin position="719"/>
        <end position="764"/>
    </location>
</feature>
<keyword evidence="3" id="KW-1185">Reference proteome</keyword>
<feature type="region of interest" description="Disordered" evidence="1">
    <location>
        <begin position="232"/>
        <end position="357"/>
    </location>
</feature>
<feature type="compositionally biased region" description="Low complexity" evidence="1">
    <location>
        <begin position="791"/>
        <end position="806"/>
    </location>
</feature>
<feature type="region of interest" description="Disordered" evidence="1">
    <location>
        <begin position="788"/>
        <end position="840"/>
    </location>
</feature>
<feature type="compositionally biased region" description="Polar residues" evidence="1">
    <location>
        <begin position="68"/>
        <end position="90"/>
    </location>
</feature>
<organism evidence="2 3">
    <name type="scientific">Caenorhabditis angaria</name>
    <dbReference type="NCBI Taxonomy" id="860376"/>
    <lineage>
        <taxon>Eukaryota</taxon>
        <taxon>Metazoa</taxon>
        <taxon>Ecdysozoa</taxon>
        <taxon>Nematoda</taxon>
        <taxon>Chromadorea</taxon>
        <taxon>Rhabditida</taxon>
        <taxon>Rhabditina</taxon>
        <taxon>Rhabditomorpha</taxon>
        <taxon>Rhabditoidea</taxon>
        <taxon>Rhabditidae</taxon>
        <taxon>Peloderinae</taxon>
        <taxon>Caenorhabditis</taxon>
    </lineage>
</organism>
<feature type="region of interest" description="Disordered" evidence="1">
    <location>
        <begin position="487"/>
        <end position="546"/>
    </location>
</feature>
<comment type="caution">
    <text evidence="2">The sequence shown here is derived from an EMBL/GenBank/DDBJ whole genome shotgun (WGS) entry which is preliminary data.</text>
</comment>
<feature type="compositionally biased region" description="Acidic residues" evidence="1">
    <location>
        <begin position="400"/>
        <end position="411"/>
    </location>
</feature>
<evidence type="ECO:0000313" key="3">
    <source>
        <dbReference type="Proteomes" id="UP001152747"/>
    </source>
</evidence>
<accession>A0A9P1N857</accession>
<dbReference type="AlphaFoldDB" id="A0A9P1N857"/>
<feature type="compositionally biased region" description="Low complexity" evidence="1">
    <location>
        <begin position="814"/>
        <end position="824"/>
    </location>
</feature>
<feature type="compositionally biased region" description="Acidic residues" evidence="1">
    <location>
        <begin position="166"/>
        <end position="194"/>
    </location>
</feature>
<feature type="compositionally biased region" description="Basic and acidic residues" evidence="1">
    <location>
        <begin position="412"/>
        <end position="426"/>
    </location>
</feature>
<evidence type="ECO:0000256" key="1">
    <source>
        <dbReference type="SAM" id="MobiDB-lite"/>
    </source>
</evidence>
<name>A0A9P1N857_9PELO</name>
<feature type="region of interest" description="Disordered" evidence="1">
    <location>
        <begin position="377"/>
        <end position="435"/>
    </location>
</feature>
<feature type="compositionally biased region" description="Polar residues" evidence="1">
    <location>
        <begin position="341"/>
        <end position="353"/>
    </location>
</feature>
<proteinExistence type="predicted"/>
<feature type="compositionally biased region" description="Polar residues" evidence="1">
    <location>
        <begin position="313"/>
        <end position="323"/>
    </location>
</feature>
<feature type="compositionally biased region" description="Basic and acidic residues" evidence="1">
    <location>
        <begin position="512"/>
        <end position="530"/>
    </location>
</feature>
<protein>
    <submittedName>
        <fullName evidence="2">Uncharacterized protein</fullName>
    </submittedName>
</protein>
<feature type="region of interest" description="Disordered" evidence="1">
    <location>
        <begin position="165"/>
        <end position="215"/>
    </location>
</feature>
<dbReference type="EMBL" id="CANHGI010000005">
    <property type="protein sequence ID" value="CAI5453309.1"/>
    <property type="molecule type" value="Genomic_DNA"/>
</dbReference>
<reference evidence="2" key="1">
    <citation type="submission" date="2022-11" db="EMBL/GenBank/DDBJ databases">
        <authorList>
            <person name="Kikuchi T."/>
        </authorList>
    </citation>
    <scope>NUCLEOTIDE SEQUENCE</scope>
    <source>
        <strain evidence="2">PS1010</strain>
    </source>
</reference>
<feature type="region of interest" description="Disordered" evidence="1">
    <location>
        <begin position="1"/>
        <end position="133"/>
    </location>
</feature>